<dbReference type="PANTHER" id="PTHR30151:SF41">
    <property type="entry name" value="ABC TRANSPORTER PERMEASE PROTEIN"/>
    <property type="match status" value="1"/>
</dbReference>
<dbReference type="Gene3D" id="1.10.3720.10">
    <property type="entry name" value="MetI-like"/>
    <property type="match status" value="1"/>
</dbReference>
<feature type="transmembrane region" description="Helical" evidence="7">
    <location>
        <begin position="223"/>
        <end position="242"/>
    </location>
</feature>
<keyword evidence="9" id="KW-0067">ATP-binding</keyword>
<dbReference type="GO" id="GO:0005886">
    <property type="term" value="C:plasma membrane"/>
    <property type="evidence" value="ECO:0007669"/>
    <property type="project" value="UniProtKB-SubCell"/>
</dbReference>
<reference evidence="9 10" key="2">
    <citation type="submission" date="2016-12" db="EMBL/GenBank/DDBJ databases">
        <title>Draft Genome Sequence of Cystobacter ferrugineus Strain Cbfe23.</title>
        <authorList>
            <person name="Akbar S."/>
            <person name="Dowd S.E."/>
            <person name="Stevens D.C."/>
        </authorList>
    </citation>
    <scope>NUCLEOTIDE SEQUENCE [LARGE SCALE GENOMIC DNA]</scope>
    <source>
        <strain evidence="9 10">Cbfe23</strain>
    </source>
</reference>
<dbReference type="PROSITE" id="PS50928">
    <property type="entry name" value="ABC_TM1"/>
    <property type="match status" value="1"/>
</dbReference>
<keyword evidence="2 7" id="KW-0813">Transport</keyword>
<evidence type="ECO:0000256" key="7">
    <source>
        <dbReference type="RuleBase" id="RU363032"/>
    </source>
</evidence>
<dbReference type="RefSeq" id="WP_071903320.1">
    <property type="nucleotide sequence ID" value="NZ_MPIN01000013.1"/>
</dbReference>
<dbReference type="Proteomes" id="UP000182229">
    <property type="component" value="Unassembled WGS sequence"/>
</dbReference>
<dbReference type="GO" id="GO:0005524">
    <property type="term" value="F:ATP binding"/>
    <property type="evidence" value="ECO:0007669"/>
    <property type="project" value="UniProtKB-KW"/>
</dbReference>
<comment type="caution">
    <text evidence="9">The sequence shown here is derived from an EMBL/GenBank/DDBJ whole genome shotgun (WGS) entry which is preliminary data.</text>
</comment>
<keyword evidence="6 7" id="KW-0472">Membrane</keyword>
<dbReference type="EMBL" id="MPIN01000013">
    <property type="protein sequence ID" value="OJH35745.1"/>
    <property type="molecule type" value="Genomic_DNA"/>
</dbReference>
<evidence type="ECO:0000256" key="3">
    <source>
        <dbReference type="ARBA" id="ARBA00022475"/>
    </source>
</evidence>
<evidence type="ECO:0000256" key="1">
    <source>
        <dbReference type="ARBA" id="ARBA00004651"/>
    </source>
</evidence>
<keyword evidence="3" id="KW-1003">Cell membrane</keyword>
<protein>
    <submittedName>
        <fullName evidence="9">ABC transporter ATP-binding protein</fullName>
    </submittedName>
</protein>
<feature type="transmembrane region" description="Helical" evidence="7">
    <location>
        <begin position="96"/>
        <end position="116"/>
    </location>
</feature>
<evidence type="ECO:0000313" key="9">
    <source>
        <dbReference type="EMBL" id="OJH35745.1"/>
    </source>
</evidence>
<evidence type="ECO:0000256" key="5">
    <source>
        <dbReference type="ARBA" id="ARBA00022989"/>
    </source>
</evidence>
<keyword evidence="5 7" id="KW-1133">Transmembrane helix</keyword>
<keyword evidence="4 7" id="KW-0812">Transmembrane</keyword>
<evidence type="ECO:0000256" key="4">
    <source>
        <dbReference type="ARBA" id="ARBA00022692"/>
    </source>
</evidence>
<sequence>MNGSFLRQVVPPLVALGVLLALWEGVTRVFGIAVWLLPPPSAIALAGAHEAPSLWNAMLTTGRASLIGFGLSAGVGVLIAILLASSRLLERALYPYTLFLQTVPIVAIAPLLVLWFGPGTRAVAISSFIVSLFPVITNTLTGLRSVEPALRDLFRLYGAKRLATLWKLELPAALPQLFTGLRVASGLAVIGAIVGEFVAGFSEEGAGLGILVLTAYRQLRTDLLFAAVLAAAVLGLALFGAVNLTGFRLLKRWHPSASSGP</sequence>
<evidence type="ECO:0000256" key="6">
    <source>
        <dbReference type="ARBA" id="ARBA00023136"/>
    </source>
</evidence>
<dbReference type="OrthoDB" id="5322475at2"/>
<dbReference type="InterPro" id="IPR000515">
    <property type="entry name" value="MetI-like"/>
</dbReference>
<dbReference type="SUPFAM" id="SSF161098">
    <property type="entry name" value="MetI-like"/>
    <property type="match status" value="1"/>
</dbReference>
<evidence type="ECO:0000259" key="8">
    <source>
        <dbReference type="PROSITE" id="PS50928"/>
    </source>
</evidence>
<gene>
    <name evidence="9" type="ORF">BON30_37465</name>
</gene>
<dbReference type="AlphaFoldDB" id="A0A1L9B0G0"/>
<feature type="transmembrane region" description="Helical" evidence="7">
    <location>
        <begin position="64"/>
        <end position="84"/>
    </location>
</feature>
<keyword evidence="10" id="KW-1185">Reference proteome</keyword>
<dbReference type="GO" id="GO:0055085">
    <property type="term" value="P:transmembrane transport"/>
    <property type="evidence" value="ECO:0007669"/>
    <property type="project" value="InterPro"/>
</dbReference>
<organism evidence="9 10">
    <name type="scientific">Cystobacter ferrugineus</name>
    <dbReference type="NCBI Taxonomy" id="83449"/>
    <lineage>
        <taxon>Bacteria</taxon>
        <taxon>Pseudomonadati</taxon>
        <taxon>Myxococcota</taxon>
        <taxon>Myxococcia</taxon>
        <taxon>Myxococcales</taxon>
        <taxon>Cystobacterineae</taxon>
        <taxon>Archangiaceae</taxon>
        <taxon>Cystobacter</taxon>
    </lineage>
</organism>
<proteinExistence type="inferred from homology"/>
<keyword evidence="9" id="KW-0547">Nucleotide-binding</keyword>
<dbReference type="STRING" id="83449.BON30_37465"/>
<dbReference type="CDD" id="cd06261">
    <property type="entry name" value="TM_PBP2"/>
    <property type="match status" value="1"/>
</dbReference>
<dbReference type="InterPro" id="IPR035906">
    <property type="entry name" value="MetI-like_sf"/>
</dbReference>
<evidence type="ECO:0000256" key="2">
    <source>
        <dbReference type="ARBA" id="ARBA00022448"/>
    </source>
</evidence>
<name>A0A1L9B0G0_9BACT</name>
<feature type="transmembrane region" description="Helical" evidence="7">
    <location>
        <begin position="122"/>
        <end position="143"/>
    </location>
</feature>
<comment type="subcellular location">
    <subcellularLocation>
        <location evidence="1 7">Cell membrane</location>
        <topology evidence="1 7">Multi-pass membrane protein</topology>
    </subcellularLocation>
</comment>
<dbReference type="PANTHER" id="PTHR30151">
    <property type="entry name" value="ALKANE SULFONATE ABC TRANSPORTER-RELATED, MEMBRANE SUBUNIT"/>
    <property type="match status" value="1"/>
</dbReference>
<accession>A0A1L9B0G0</accession>
<dbReference type="Pfam" id="PF00528">
    <property type="entry name" value="BPD_transp_1"/>
    <property type="match status" value="1"/>
</dbReference>
<evidence type="ECO:0000313" key="10">
    <source>
        <dbReference type="Proteomes" id="UP000182229"/>
    </source>
</evidence>
<reference evidence="10" key="1">
    <citation type="submission" date="2016-11" db="EMBL/GenBank/DDBJ databases">
        <authorList>
            <person name="Shukria A."/>
            <person name="Stevens D.C."/>
        </authorList>
    </citation>
    <scope>NUCLEOTIDE SEQUENCE [LARGE SCALE GENOMIC DNA]</scope>
    <source>
        <strain evidence="10">Cbfe23</strain>
    </source>
</reference>
<feature type="domain" description="ABC transmembrane type-1" evidence="8">
    <location>
        <begin position="58"/>
        <end position="246"/>
    </location>
</feature>
<comment type="similarity">
    <text evidence="7">Belongs to the binding-protein-dependent transport system permease family.</text>
</comment>